<evidence type="ECO:0000313" key="4">
    <source>
        <dbReference type="WBParaSite" id="MhA1_Contig81.frz3.gene12"/>
    </source>
</evidence>
<proteinExistence type="predicted"/>
<name>A0A1I8C0C6_MELHA</name>
<feature type="compositionally biased region" description="Basic and acidic residues" evidence="1">
    <location>
        <begin position="72"/>
        <end position="94"/>
    </location>
</feature>
<evidence type="ECO:0000313" key="3">
    <source>
        <dbReference type="Proteomes" id="UP000095281"/>
    </source>
</evidence>
<organism evidence="3 4">
    <name type="scientific">Meloidogyne hapla</name>
    <name type="common">Root-knot nematode worm</name>
    <dbReference type="NCBI Taxonomy" id="6305"/>
    <lineage>
        <taxon>Eukaryota</taxon>
        <taxon>Metazoa</taxon>
        <taxon>Ecdysozoa</taxon>
        <taxon>Nematoda</taxon>
        <taxon>Chromadorea</taxon>
        <taxon>Rhabditida</taxon>
        <taxon>Tylenchina</taxon>
        <taxon>Tylenchomorpha</taxon>
        <taxon>Tylenchoidea</taxon>
        <taxon>Meloidogynidae</taxon>
        <taxon>Meloidogyninae</taxon>
        <taxon>Meloidogyne</taxon>
    </lineage>
</organism>
<dbReference type="AlphaFoldDB" id="A0A1I8C0C6"/>
<dbReference type="WBParaSite" id="MhA1_Contig81.frz3.gene12">
    <property type="protein sequence ID" value="MhA1_Contig81.frz3.gene12"/>
    <property type="gene ID" value="MhA1_Contig81.frz3.gene12"/>
</dbReference>
<keyword evidence="2" id="KW-0472">Membrane</keyword>
<accession>A0A1I8C0C6</accession>
<keyword evidence="2" id="KW-1133">Transmembrane helix</keyword>
<protein>
    <submittedName>
        <fullName evidence="4">Copper transporter</fullName>
    </submittedName>
</protein>
<keyword evidence="3" id="KW-1185">Reference proteome</keyword>
<evidence type="ECO:0000256" key="2">
    <source>
        <dbReference type="SAM" id="Phobius"/>
    </source>
</evidence>
<reference evidence="4" key="1">
    <citation type="submission" date="2016-11" db="UniProtKB">
        <authorList>
            <consortium name="WormBaseParasite"/>
        </authorList>
    </citation>
    <scope>IDENTIFICATION</scope>
</reference>
<dbReference type="Proteomes" id="UP000095281">
    <property type="component" value="Unplaced"/>
</dbReference>
<feature type="region of interest" description="Disordered" evidence="1">
    <location>
        <begin position="70"/>
        <end position="94"/>
    </location>
</feature>
<evidence type="ECO:0000256" key="1">
    <source>
        <dbReference type="SAM" id="MobiDB-lite"/>
    </source>
</evidence>
<sequence length="124" mass="13914">MCQPQNPSISSSPTNSTGFGFANSIQTWHLNSAAFTVVATFIFVQFRALLRSILTQNAQRMVRASISSLRGKISEGSDRRKSSNKKVDDNEEKEYMDKGVKNYSETFSLNSSLRSHEKIMITVE</sequence>
<keyword evidence="2" id="KW-0812">Transmembrane</keyword>
<feature type="transmembrane region" description="Helical" evidence="2">
    <location>
        <begin position="28"/>
        <end position="50"/>
    </location>
</feature>